<evidence type="ECO:0000256" key="2">
    <source>
        <dbReference type="ARBA" id="ARBA00022512"/>
    </source>
</evidence>
<dbReference type="PANTHER" id="PTHR37824:SF1">
    <property type="entry name" value="IRON-REGULATED SURFACE DETERMINANT PROTEIN C"/>
    <property type="match status" value="1"/>
</dbReference>
<comment type="subcellular location">
    <subcellularLocation>
        <location evidence="1">Secreted</location>
        <location evidence="1">Cell wall</location>
        <topology evidence="1">Peptidoglycan-anchor</topology>
    </subcellularLocation>
</comment>
<dbReference type="Pfam" id="PF05031">
    <property type="entry name" value="NEAT"/>
    <property type="match status" value="1"/>
</dbReference>
<keyword evidence="2" id="KW-0134">Cell wall</keyword>
<evidence type="ECO:0000259" key="8">
    <source>
        <dbReference type="PROSITE" id="PS50978"/>
    </source>
</evidence>
<comment type="caution">
    <text evidence="9">The sequence shown here is derived from an EMBL/GenBank/DDBJ whole genome shotgun (WGS) entry which is preliminary data.</text>
</comment>
<organism evidence="9 10">
    <name type="scientific">Paenibacillus yanchengensis</name>
    <dbReference type="NCBI Taxonomy" id="2035833"/>
    <lineage>
        <taxon>Bacteria</taxon>
        <taxon>Bacillati</taxon>
        <taxon>Bacillota</taxon>
        <taxon>Bacilli</taxon>
        <taxon>Bacillales</taxon>
        <taxon>Paenibacillaceae</taxon>
        <taxon>Paenibacillus</taxon>
    </lineage>
</organism>
<reference evidence="10" key="1">
    <citation type="journal article" date="2019" name="Int. J. Syst. Evol. Microbiol.">
        <title>The Global Catalogue of Microorganisms (GCM) 10K type strain sequencing project: providing services to taxonomists for standard genome sequencing and annotation.</title>
        <authorList>
            <consortium name="The Broad Institute Genomics Platform"/>
            <consortium name="The Broad Institute Genome Sequencing Center for Infectious Disease"/>
            <person name="Wu L."/>
            <person name="Ma J."/>
        </authorList>
    </citation>
    <scope>NUCLEOTIDE SEQUENCE [LARGE SCALE GENOMIC DNA]</scope>
    <source>
        <strain evidence="10">GH52</strain>
    </source>
</reference>
<feature type="transmembrane region" description="Helical" evidence="6">
    <location>
        <begin position="170"/>
        <end position="188"/>
    </location>
</feature>
<feature type="chain" id="PRO_5046715540" evidence="7">
    <location>
        <begin position="22"/>
        <end position="194"/>
    </location>
</feature>
<keyword evidence="3" id="KW-0964">Secreted</keyword>
<gene>
    <name evidence="9" type="ORF">ACFSJH_17920</name>
</gene>
<evidence type="ECO:0000256" key="1">
    <source>
        <dbReference type="ARBA" id="ARBA00004168"/>
    </source>
</evidence>
<evidence type="ECO:0000313" key="9">
    <source>
        <dbReference type="EMBL" id="MFD2117610.1"/>
    </source>
</evidence>
<proteinExistence type="predicted"/>
<evidence type="ECO:0000256" key="3">
    <source>
        <dbReference type="ARBA" id="ARBA00022525"/>
    </source>
</evidence>
<evidence type="ECO:0000256" key="7">
    <source>
        <dbReference type="SAM" id="SignalP"/>
    </source>
</evidence>
<dbReference type="CDD" id="cd06920">
    <property type="entry name" value="NEAT"/>
    <property type="match status" value="1"/>
</dbReference>
<keyword evidence="4 7" id="KW-0732">Signal</keyword>
<evidence type="ECO:0000256" key="4">
    <source>
        <dbReference type="ARBA" id="ARBA00022729"/>
    </source>
</evidence>
<keyword evidence="6" id="KW-0472">Membrane</keyword>
<dbReference type="InterPro" id="IPR037250">
    <property type="entry name" value="NEAT_dom_sf"/>
</dbReference>
<sequence length="194" mass="21503">MLLICFTLLSVSLVIAPQVKAESLLADGSYYIDYVVLQADNDSVSIANDYFLKKAALFLQAGKQHVEIDIKNSKWVTSLQLVDGDSVEDVAVIAEDVESDSRKVAFFVPEDLSEPVFMKMHVQIPELSYDHKYTVRFKFDPQSVETADLTPSSFASDNASKASSSFSSTVVYVIVALVVLAAIVWIVARRNRKQ</sequence>
<dbReference type="InterPro" id="IPR006635">
    <property type="entry name" value="NEAT_dom"/>
</dbReference>
<evidence type="ECO:0000256" key="5">
    <source>
        <dbReference type="ARBA" id="ARBA00023088"/>
    </source>
</evidence>
<dbReference type="SMART" id="SM00725">
    <property type="entry name" value="NEAT"/>
    <property type="match status" value="1"/>
</dbReference>
<dbReference type="PROSITE" id="PS50978">
    <property type="entry name" value="NEAT"/>
    <property type="match status" value="1"/>
</dbReference>
<evidence type="ECO:0000256" key="6">
    <source>
        <dbReference type="SAM" id="Phobius"/>
    </source>
</evidence>
<keyword evidence="6" id="KW-0812">Transmembrane</keyword>
<dbReference type="Gene3D" id="2.60.40.1850">
    <property type="match status" value="1"/>
</dbReference>
<dbReference type="PANTHER" id="PTHR37824">
    <property type="entry name" value="IRON-REGULATED SURFACE DETERMINANT PROTEIN C"/>
    <property type="match status" value="1"/>
</dbReference>
<name>A0ABW4YPF5_9BACL</name>
<keyword evidence="5" id="KW-0572">Peptidoglycan-anchor</keyword>
<keyword evidence="10" id="KW-1185">Reference proteome</keyword>
<feature type="domain" description="NEAT" evidence="8">
    <location>
        <begin position="25"/>
        <end position="147"/>
    </location>
</feature>
<dbReference type="EMBL" id="JBHUHO010000043">
    <property type="protein sequence ID" value="MFD2117610.1"/>
    <property type="molecule type" value="Genomic_DNA"/>
</dbReference>
<dbReference type="RefSeq" id="WP_377774860.1">
    <property type="nucleotide sequence ID" value="NZ_JBHUHO010000043.1"/>
</dbReference>
<dbReference type="SUPFAM" id="SSF158911">
    <property type="entry name" value="NEAT domain-like"/>
    <property type="match status" value="1"/>
</dbReference>
<evidence type="ECO:0000313" key="10">
    <source>
        <dbReference type="Proteomes" id="UP001597362"/>
    </source>
</evidence>
<accession>A0ABW4YPF5</accession>
<feature type="signal peptide" evidence="7">
    <location>
        <begin position="1"/>
        <end position="21"/>
    </location>
</feature>
<protein>
    <submittedName>
        <fullName evidence="9">NEAT domain-containing protein</fullName>
    </submittedName>
</protein>
<dbReference type="InterPro" id="IPR050436">
    <property type="entry name" value="IsdA"/>
</dbReference>
<dbReference type="Proteomes" id="UP001597362">
    <property type="component" value="Unassembled WGS sequence"/>
</dbReference>
<keyword evidence="6" id="KW-1133">Transmembrane helix</keyword>